<dbReference type="Pfam" id="PF00400">
    <property type="entry name" value="WD40"/>
    <property type="match status" value="6"/>
</dbReference>
<evidence type="ECO:0000256" key="2">
    <source>
        <dbReference type="ARBA" id="ARBA00022737"/>
    </source>
</evidence>
<dbReference type="InterPro" id="IPR051242">
    <property type="entry name" value="WD-EF-hand_domain"/>
</dbReference>
<comment type="caution">
    <text evidence="6">The sequence shown here is derived from an EMBL/GenBank/DDBJ whole genome shotgun (WGS) entry which is preliminary data.</text>
</comment>
<evidence type="ECO:0000313" key="7">
    <source>
        <dbReference type="Proteomes" id="UP000752171"/>
    </source>
</evidence>
<keyword evidence="1 3" id="KW-0853">WD repeat</keyword>
<feature type="domain" description="EF-hand" evidence="5">
    <location>
        <begin position="187"/>
        <end position="222"/>
    </location>
</feature>
<feature type="repeat" description="WD" evidence="3">
    <location>
        <begin position="491"/>
        <end position="516"/>
    </location>
</feature>
<evidence type="ECO:0000256" key="4">
    <source>
        <dbReference type="SAM" id="MobiDB-lite"/>
    </source>
</evidence>
<evidence type="ECO:0000259" key="5">
    <source>
        <dbReference type="PROSITE" id="PS50222"/>
    </source>
</evidence>
<dbReference type="InterPro" id="IPR015943">
    <property type="entry name" value="WD40/YVTN_repeat-like_dom_sf"/>
</dbReference>
<evidence type="ECO:0000256" key="1">
    <source>
        <dbReference type="ARBA" id="ARBA00022574"/>
    </source>
</evidence>
<accession>A0A8T2KZ99</accession>
<dbReference type="PROSITE" id="PS50294">
    <property type="entry name" value="WD_REPEATS_REGION"/>
    <property type="match status" value="4"/>
</dbReference>
<feature type="repeat" description="WD" evidence="3">
    <location>
        <begin position="758"/>
        <end position="798"/>
    </location>
</feature>
<dbReference type="Proteomes" id="UP000752171">
    <property type="component" value="Unassembled WGS sequence"/>
</dbReference>
<feature type="repeat" description="WD" evidence="3">
    <location>
        <begin position="915"/>
        <end position="948"/>
    </location>
</feature>
<feature type="compositionally biased region" description="Polar residues" evidence="4">
    <location>
        <begin position="1"/>
        <end position="10"/>
    </location>
</feature>
<name>A0A8T2KZ99_ASTMX</name>
<feature type="region of interest" description="Disordered" evidence="4">
    <location>
        <begin position="1"/>
        <end position="50"/>
    </location>
</feature>
<dbReference type="InterPro" id="IPR019775">
    <property type="entry name" value="WD40_repeat_CS"/>
</dbReference>
<dbReference type="SUPFAM" id="SSF50978">
    <property type="entry name" value="WD40 repeat-like"/>
    <property type="match status" value="2"/>
</dbReference>
<feature type="repeat" description="WD" evidence="3">
    <location>
        <begin position="664"/>
        <end position="700"/>
    </location>
</feature>
<dbReference type="OrthoDB" id="10251381at2759"/>
<dbReference type="PROSITE" id="PS50082">
    <property type="entry name" value="WD_REPEATS_2"/>
    <property type="match status" value="6"/>
</dbReference>
<protein>
    <submittedName>
        <fullName evidence="6">WD repeat-containing protein on Y chromosome-like isoform X1</fullName>
    </submittedName>
</protein>
<dbReference type="SMART" id="SM00320">
    <property type="entry name" value="WD40"/>
    <property type="match status" value="10"/>
</dbReference>
<dbReference type="SUPFAM" id="SSF47473">
    <property type="entry name" value="EF-hand"/>
    <property type="match status" value="1"/>
</dbReference>
<dbReference type="PANTHER" id="PTHR44324:SF4">
    <property type="entry name" value="WD40 REPEAT DOMAIN 95"/>
    <property type="match status" value="1"/>
</dbReference>
<proteinExistence type="predicted"/>
<dbReference type="PROSITE" id="PS50222">
    <property type="entry name" value="EF_HAND_2"/>
    <property type="match status" value="1"/>
</dbReference>
<dbReference type="InterPro" id="IPR036322">
    <property type="entry name" value="WD40_repeat_dom_sf"/>
</dbReference>
<evidence type="ECO:0000256" key="3">
    <source>
        <dbReference type="PROSITE-ProRule" id="PRU00221"/>
    </source>
</evidence>
<dbReference type="InterPro" id="IPR002048">
    <property type="entry name" value="EF_hand_dom"/>
</dbReference>
<dbReference type="Pfam" id="PF13499">
    <property type="entry name" value="EF-hand_7"/>
    <property type="match status" value="1"/>
</dbReference>
<reference evidence="6 7" key="1">
    <citation type="submission" date="2021-07" db="EMBL/GenBank/DDBJ databases">
        <authorList>
            <person name="Imarazene B."/>
            <person name="Zahm M."/>
            <person name="Klopp C."/>
            <person name="Cabau C."/>
            <person name="Beille S."/>
            <person name="Jouanno E."/>
            <person name="Castinel A."/>
            <person name="Lluch J."/>
            <person name="Gil L."/>
            <person name="Kuchtly C."/>
            <person name="Lopez Roques C."/>
            <person name="Donnadieu C."/>
            <person name="Parrinello H."/>
            <person name="Journot L."/>
            <person name="Du K."/>
            <person name="Schartl M."/>
            <person name="Retaux S."/>
            <person name="Guiguen Y."/>
        </authorList>
    </citation>
    <scope>NUCLEOTIDE SEQUENCE [LARGE SCALE GENOMIC DNA]</scope>
    <source>
        <strain evidence="6">Pach_M1</strain>
        <tissue evidence="6">Testis</tissue>
    </source>
</reference>
<dbReference type="PROSITE" id="PS00678">
    <property type="entry name" value="WD_REPEATS_1"/>
    <property type="match status" value="3"/>
</dbReference>
<feature type="region of interest" description="Disordered" evidence="4">
    <location>
        <begin position="1001"/>
        <end position="1034"/>
    </location>
</feature>
<feature type="repeat" description="WD" evidence="3">
    <location>
        <begin position="527"/>
        <end position="568"/>
    </location>
</feature>
<dbReference type="PANTHER" id="PTHR44324">
    <property type="entry name" value="WD40 REPEAT DOMAIN 95"/>
    <property type="match status" value="1"/>
</dbReference>
<dbReference type="EMBL" id="JAICCE010000018">
    <property type="protein sequence ID" value="KAG9264643.1"/>
    <property type="molecule type" value="Genomic_DNA"/>
</dbReference>
<feature type="repeat" description="WD" evidence="3">
    <location>
        <begin position="615"/>
        <end position="656"/>
    </location>
</feature>
<organism evidence="6 7">
    <name type="scientific">Astyanax mexicanus</name>
    <name type="common">Blind cave fish</name>
    <name type="synonym">Astyanax fasciatus mexicanus</name>
    <dbReference type="NCBI Taxonomy" id="7994"/>
    <lineage>
        <taxon>Eukaryota</taxon>
        <taxon>Metazoa</taxon>
        <taxon>Chordata</taxon>
        <taxon>Craniata</taxon>
        <taxon>Vertebrata</taxon>
        <taxon>Euteleostomi</taxon>
        <taxon>Actinopterygii</taxon>
        <taxon>Neopterygii</taxon>
        <taxon>Teleostei</taxon>
        <taxon>Ostariophysi</taxon>
        <taxon>Characiformes</taxon>
        <taxon>Characoidei</taxon>
        <taxon>Acestrorhamphidae</taxon>
        <taxon>Acestrorhamphinae</taxon>
        <taxon>Astyanax</taxon>
    </lineage>
</organism>
<sequence length="1107" mass="123389">MASAHQQQKPGISVEQELSELSDEERGLLQSAAGMPLGKNARPSSAQGRIQTQNVSSNLLSCSVLTETGPGPGAPGPVLIKQTGSELQEKRSEKSVNPDWLERALLKQEYRRHSLPLGDATKLITQQRSIRNPASSLSKLKIEQRVSLENLTKLKLAFEDYEKAGTRSLDLPRFRQTIRRCLGLRDITDAQIRELFMKIDYSGQGSVEWDEFCTYMQLEYTEKEELVVRSKQVAFALPATMKPLSHGEPILKIHQISDGMIVTLKEDGAVSYWSSTLQLRKSKSVFHERPIGRKAKWATDLVTMPQYNKLIIGTGDREIQLYELSSLEPHCQINSLETVPLKLDYCYTGPDECAVVYGDAQGCVNIILMTSVGETLRLWKKLPKVENVPSISIDHAVQSPNITYIRWKVHEDWVTKVKYFQSIPAVVSTSNHEASALVIGCILPSTNIEQQMREIKEACREGKGKKAGFGVSSPQQRVACDQTVFSIYKGVKTFDFCTTRNLLITGGMDRLIRMWNPYVPGSPTGILKGHSAPIFYLHIATEDSRVFSVSTDNSARIWDIQDQSCLFAAHPKASFLRGELTACLYSPAVKGLYISTDSLALLSLKTKAEPQGSYTTSHKEAVLCCGYSAGFRQVVSCSEGSVIKVWDVDTGNEMFEFGGAHGLSAVTCMTFDPKGRRLVTGGRDGCLRIWNFNNGHCLKTLSREDGAPEICDCCYLQVHRNTFVMSVGWARRIDVYLDSAEDTRHVQRPKPAWEDDLMKGHREDVLCVAQCPPYLLATGSYDGEIIMWNLVSGRIQSRFLTPPPPNAEDPQTVDRSVLSLVFLRTRAIDAAFSSAASLLSSGAQGQVHFWNVQNGGKFVQSFNASRLQQQIRKLAVTADDRLLFAGDDVGYVCVYDIQHCALALRQDPPPTVNFWRAHISSITGLHLIESEQVLLTSSTDCTVRLWSITGEFIGTFGQRERWSLHTASSWKHPAVPYEVLIDPLSLPSHCRLDGKIQTLSDVLSSESTEDTESDSPNKVRNRLPSSSDREMEEEINSAFYPQHRKWRRHEIFKHANKSPDHAGPKLYHALKCYDVDDVPAASEELDLTLAGIDAFTASSEREEPAGI</sequence>
<dbReference type="InterPro" id="IPR001680">
    <property type="entry name" value="WD40_rpt"/>
</dbReference>
<dbReference type="InterPro" id="IPR011992">
    <property type="entry name" value="EF-hand-dom_pair"/>
</dbReference>
<dbReference type="GO" id="GO:0005509">
    <property type="term" value="F:calcium ion binding"/>
    <property type="evidence" value="ECO:0007669"/>
    <property type="project" value="InterPro"/>
</dbReference>
<dbReference type="Gene3D" id="1.10.238.10">
    <property type="entry name" value="EF-hand"/>
    <property type="match status" value="1"/>
</dbReference>
<evidence type="ECO:0000313" key="6">
    <source>
        <dbReference type="EMBL" id="KAG9264643.1"/>
    </source>
</evidence>
<gene>
    <name evidence="6" type="primary">WDR49</name>
    <name evidence="6" type="ORF">AMEX_G20947</name>
</gene>
<dbReference type="Gene3D" id="2.130.10.10">
    <property type="entry name" value="YVTN repeat-like/Quinoprotein amine dehydrogenase"/>
    <property type="match status" value="4"/>
</dbReference>
<dbReference type="AlphaFoldDB" id="A0A8T2KZ99"/>
<keyword evidence="2" id="KW-0677">Repeat</keyword>